<dbReference type="EMBL" id="JAMKPW020000038">
    <property type="protein sequence ID" value="KAK8200746.1"/>
    <property type="molecule type" value="Genomic_DNA"/>
</dbReference>
<comment type="caution">
    <text evidence="1">The sequence shown here is derived from an EMBL/GenBank/DDBJ whole genome shotgun (WGS) entry which is preliminary data.</text>
</comment>
<keyword evidence="2" id="KW-1185">Reference proteome</keyword>
<gene>
    <name evidence="1" type="ORF">M8818_006061</name>
</gene>
<proteinExistence type="predicted"/>
<sequence length="88" mass="10311">MKYSGVGSMRNSHKVHVFAQSTRWYEDHPGMLGHEATARARGGRSLFEEPHHTNWRNPSREAAVFRLHFRCRLLFSKRRSRSTMNPTT</sequence>
<organism evidence="1 2">
    <name type="scientific">Zalaria obscura</name>
    <dbReference type="NCBI Taxonomy" id="2024903"/>
    <lineage>
        <taxon>Eukaryota</taxon>
        <taxon>Fungi</taxon>
        <taxon>Dikarya</taxon>
        <taxon>Ascomycota</taxon>
        <taxon>Pezizomycotina</taxon>
        <taxon>Dothideomycetes</taxon>
        <taxon>Dothideomycetidae</taxon>
        <taxon>Dothideales</taxon>
        <taxon>Zalariaceae</taxon>
        <taxon>Zalaria</taxon>
    </lineage>
</organism>
<evidence type="ECO:0000313" key="1">
    <source>
        <dbReference type="EMBL" id="KAK8200746.1"/>
    </source>
</evidence>
<evidence type="ECO:0000313" key="2">
    <source>
        <dbReference type="Proteomes" id="UP001320706"/>
    </source>
</evidence>
<protein>
    <submittedName>
        <fullName evidence="1">Uncharacterized protein</fullName>
    </submittedName>
</protein>
<name>A0ACC3S7D4_9PEZI</name>
<reference evidence="1" key="1">
    <citation type="submission" date="2024-02" db="EMBL/GenBank/DDBJ databases">
        <title>Metagenome Assembled Genome of Zalaria obscura JY119.</title>
        <authorList>
            <person name="Vighnesh L."/>
            <person name="Jagadeeshwari U."/>
            <person name="Venkata Ramana C."/>
            <person name="Sasikala C."/>
        </authorList>
    </citation>
    <scope>NUCLEOTIDE SEQUENCE</scope>
    <source>
        <strain evidence="1">JY119</strain>
    </source>
</reference>
<dbReference type="Proteomes" id="UP001320706">
    <property type="component" value="Unassembled WGS sequence"/>
</dbReference>
<accession>A0ACC3S7D4</accession>